<sequence>MCQERLARCRAPMCCGQGLALGWRLKRVPLALSCRAAVVPMWQEWSARRRAPVCCGQRLALGNRVR</sequence>
<accession>A0ABT3DVQ1</accession>
<name>A0ABT3DVQ1_9XANT</name>
<evidence type="ECO:0000313" key="1">
    <source>
        <dbReference type="EMBL" id="MCW0399588.1"/>
    </source>
</evidence>
<keyword evidence="2" id="KW-1185">Reference proteome</keyword>
<comment type="caution">
    <text evidence="1">The sequence shown here is derived from an EMBL/GenBank/DDBJ whole genome shotgun (WGS) entry which is preliminary data.</text>
</comment>
<evidence type="ECO:0000313" key="2">
    <source>
        <dbReference type="Proteomes" id="UP001320843"/>
    </source>
</evidence>
<dbReference type="Proteomes" id="UP001320843">
    <property type="component" value="Unassembled WGS sequence"/>
</dbReference>
<reference evidence="1 2" key="1">
    <citation type="submission" date="2022-06" db="EMBL/GenBank/DDBJ databases">
        <title>Dynamics of rice microbiomes reveals core vertical transmitted seed endophytes.</title>
        <authorList>
            <person name="Liao K."/>
            <person name="Zhang X."/>
        </authorList>
    </citation>
    <scope>NUCLEOTIDE SEQUENCE [LARGE SCALE GENOMIC DNA]</scope>
    <source>
        <strain evidence="1 2">YT10-10-1</strain>
    </source>
</reference>
<dbReference type="EMBL" id="JANFWR010000012">
    <property type="protein sequence ID" value="MCW0399588.1"/>
    <property type="molecule type" value="Genomic_DNA"/>
</dbReference>
<gene>
    <name evidence="1" type="ORF">NB700_002144</name>
</gene>
<organism evidence="1 2">
    <name type="scientific">Xanthomonas sacchari</name>
    <dbReference type="NCBI Taxonomy" id="56458"/>
    <lineage>
        <taxon>Bacteria</taxon>
        <taxon>Pseudomonadati</taxon>
        <taxon>Pseudomonadota</taxon>
        <taxon>Gammaproteobacteria</taxon>
        <taxon>Lysobacterales</taxon>
        <taxon>Lysobacteraceae</taxon>
        <taxon>Xanthomonas</taxon>
    </lineage>
</organism>
<protein>
    <submittedName>
        <fullName evidence="1">Uncharacterized protein</fullName>
    </submittedName>
</protein>
<proteinExistence type="predicted"/>